<keyword evidence="6" id="KW-0949">S-adenosyl-L-methionine</keyword>
<dbReference type="SMART" id="SM00355">
    <property type="entry name" value="ZnF_C2H2"/>
    <property type="match status" value="7"/>
</dbReference>
<feature type="domain" description="C2H2-type" evidence="14">
    <location>
        <begin position="829"/>
        <end position="856"/>
    </location>
</feature>
<evidence type="ECO:0000256" key="3">
    <source>
        <dbReference type="ARBA" id="ARBA00022454"/>
    </source>
</evidence>
<evidence type="ECO:0000256" key="5">
    <source>
        <dbReference type="ARBA" id="ARBA00022679"/>
    </source>
</evidence>
<dbReference type="GO" id="GO:0005694">
    <property type="term" value="C:chromosome"/>
    <property type="evidence" value="ECO:0007669"/>
    <property type="project" value="UniProtKB-SubCell"/>
</dbReference>
<dbReference type="AlphaFoldDB" id="A0ABD3VVY4"/>
<evidence type="ECO:0000313" key="18">
    <source>
        <dbReference type="EMBL" id="KAL3865188.1"/>
    </source>
</evidence>
<evidence type="ECO:0000256" key="4">
    <source>
        <dbReference type="ARBA" id="ARBA00022603"/>
    </source>
</evidence>
<dbReference type="PROSITE" id="PS51215">
    <property type="entry name" value="AWS"/>
    <property type="match status" value="1"/>
</dbReference>
<feature type="domain" description="C2H2-type" evidence="14">
    <location>
        <begin position="887"/>
        <end position="915"/>
    </location>
</feature>
<dbReference type="SMART" id="SM00570">
    <property type="entry name" value="AWS"/>
    <property type="match status" value="1"/>
</dbReference>
<feature type="domain" description="C2H2-type" evidence="14">
    <location>
        <begin position="916"/>
        <end position="938"/>
    </location>
</feature>
<feature type="domain" description="C2H2-type" evidence="14">
    <location>
        <begin position="943"/>
        <end position="969"/>
    </location>
</feature>
<dbReference type="InterPro" id="IPR050777">
    <property type="entry name" value="SET2_Histone-Lys_MeTrsfase"/>
</dbReference>
<evidence type="ECO:0000259" key="16">
    <source>
        <dbReference type="PROSITE" id="PS50868"/>
    </source>
</evidence>
<comment type="subcellular location">
    <subcellularLocation>
        <location evidence="2">Chromosome</location>
    </subcellularLocation>
    <subcellularLocation>
        <location evidence="1">Nucleus</location>
    </subcellularLocation>
</comment>
<dbReference type="GO" id="GO:0140938">
    <property type="term" value="F:histone H3 methyltransferase activity"/>
    <property type="evidence" value="ECO:0007669"/>
    <property type="project" value="UniProtKB-ARBA"/>
</dbReference>
<dbReference type="SUPFAM" id="SSF57667">
    <property type="entry name" value="beta-beta-alpha zinc fingers"/>
    <property type="match status" value="2"/>
</dbReference>
<dbReference type="Proteomes" id="UP001634394">
    <property type="component" value="Unassembled WGS sequence"/>
</dbReference>
<dbReference type="CDD" id="cd19173">
    <property type="entry name" value="SET_NSD"/>
    <property type="match status" value="1"/>
</dbReference>
<dbReference type="GO" id="GO:0005634">
    <property type="term" value="C:nucleus"/>
    <property type="evidence" value="ECO:0007669"/>
    <property type="project" value="UniProtKB-SubCell"/>
</dbReference>
<feature type="region of interest" description="Disordered" evidence="13">
    <location>
        <begin position="271"/>
        <end position="327"/>
    </location>
</feature>
<dbReference type="Gene3D" id="3.30.160.60">
    <property type="entry name" value="Classic Zinc Finger"/>
    <property type="match status" value="5"/>
</dbReference>
<feature type="compositionally biased region" description="Low complexity" evidence="13">
    <location>
        <begin position="597"/>
        <end position="611"/>
    </location>
</feature>
<keyword evidence="11" id="KW-0539">Nucleus</keyword>
<keyword evidence="8" id="KW-0677">Repeat</keyword>
<dbReference type="InterPro" id="IPR006560">
    <property type="entry name" value="AWS_dom"/>
</dbReference>
<dbReference type="InterPro" id="IPR013087">
    <property type="entry name" value="Znf_C2H2_type"/>
</dbReference>
<feature type="domain" description="C2H2-type" evidence="14">
    <location>
        <begin position="857"/>
        <end position="885"/>
    </location>
</feature>
<dbReference type="GO" id="GO:0016279">
    <property type="term" value="F:protein-lysine N-methyltransferase activity"/>
    <property type="evidence" value="ECO:0007669"/>
    <property type="project" value="UniProtKB-ARBA"/>
</dbReference>
<evidence type="ECO:0000256" key="12">
    <source>
        <dbReference type="PROSITE-ProRule" id="PRU00042"/>
    </source>
</evidence>
<dbReference type="InterPro" id="IPR036236">
    <property type="entry name" value="Znf_C2H2_sf"/>
</dbReference>
<dbReference type="PROSITE" id="PS00028">
    <property type="entry name" value="ZINC_FINGER_C2H2_1"/>
    <property type="match status" value="5"/>
</dbReference>
<dbReference type="GO" id="GO:0032259">
    <property type="term" value="P:methylation"/>
    <property type="evidence" value="ECO:0007669"/>
    <property type="project" value="UniProtKB-KW"/>
</dbReference>
<keyword evidence="3" id="KW-0158">Chromosome</keyword>
<feature type="compositionally biased region" description="Acidic residues" evidence="13">
    <location>
        <begin position="298"/>
        <end position="309"/>
    </location>
</feature>
<reference evidence="18 19" key="1">
    <citation type="submission" date="2024-11" db="EMBL/GenBank/DDBJ databases">
        <title>Chromosome-level genome assembly of the freshwater bivalve Anodonta woodiana.</title>
        <authorList>
            <person name="Chen X."/>
        </authorList>
    </citation>
    <scope>NUCLEOTIDE SEQUENCE [LARGE SCALE GENOMIC DNA]</scope>
    <source>
        <strain evidence="18">MN2024</strain>
        <tissue evidence="18">Gills</tissue>
    </source>
</reference>
<keyword evidence="10" id="KW-0862">Zinc</keyword>
<feature type="region of interest" description="Disordered" evidence="13">
    <location>
        <begin position="344"/>
        <end position="394"/>
    </location>
</feature>
<feature type="domain" description="SET" evidence="15">
    <location>
        <begin position="124"/>
        <end position="241"/>
    </location>
</feature>
<feature type="compositionally biased region" description="Polar residues" evidence="13">
    <location>
        <begin position="311"/>
        <end position="323"/>
    </location>
</feature>
<feature type="compositionally biased region" description="Polar residues" evidence="13">
    <location>
        <begin position="441"/>
        <end position="463"/>
    </location>
</feature>
<evidence type="ECO:0000256" key="8">
    <source>
        <dbReference type="ARBA" id="ARBA00022737"/>
    </source>
</evidence>
<dbReference type="GO" id="GO:0008270">
    <property type="term" value="F:zinc ion binding"/>
    <property type="evidence" value="ECO:0007669"/>
    <property type="project" value="UniProtKB-KW"/>
</dbReference>
<keyword evidence="5" id="KW-0808">Transferase</keyword>
<feature type="compositionally biased region" description="Polar residues" evidence="13">
    <location>
        <begin position="612"/>
        <end position="622"/>
    </location>
</feature>
<evidence type="ECO:0000256" key="7">
    <source>
        <dbReference type="ARBA" id="ARBA00022723"/>
    </source>
</evidence>
<comment type="caution">
    <text evidence="18">The sequence shown here is derived from an EMBL/GenBank/DDBJ whole genome shotgun (WGS) entry which is preliminary data.</text>
</comment>
<dbReference type="InterPro" id="IPR003616">
    <property type="entry name" value="Post-SET_dom"/>
</dbReference>
<evidence type="ECO:0000256" key="2">
    <source>
        <dbReference type="ARBA" id="ARBA00004286"/>
    </source>
</evidence>
<name>A0ABD3VVY4_SINWO</name>
<evidence type="ECO:0000259" key="14">
    <source>
        <dbReference type="PROSITE" id="PS50157"/>
    </source>
</evidence>
<evidence type="ECO:0000256" key="11">
    <source>
        <dbReference type="ARBA" id="ARBA00023242"/>
    </source>
</evidence>
<feature type="domain" description="AWS" evidence="17">
    <location>
        <begin position="72"/>
        <end position="122"/>
    </location>
</feature>
<feature type="compositionally biased region" description="Polar residues" evidence="13">
    <location>
        <begin position="275"/>
        <end position="297"/>
    </location>
</feature>
<gene>
    <name evidence="18" type="ORF">ACJMK2_006804</name>
</gene>
<dbReference type="SUPFAM" id="SSF82199">
    <property type="entry name" value="SET domain"/>
    <property type="match status" value="1"/>
</dbReference>
<dbReference type="InterPro" id="IPR046341">
    <property type="entry name" value="SET_dom_sf"/>
</dbReference>
<feature type="region of interest" description="Disordered" evidence="13">
    <location>
        <begin position="419"/>
        <end position="475"/>
    </location>
</feature>
<evidence type="ECO:0000256" key="6">
    <source>
        <dbReference type="ARBA" id="ARBA00022691"/>
    </source>
</evidence>
<organism evidence="18 19">
    <name type="scientific">Sinanodonta woodiana</name>
    <name type="common">Chinese pond mussel</name>
    <name type="synonym">Anodonta woodiana</name>
    <dbReference type="NCBI Taxonomy" id="1069815"/>
    <lineage>
        <taxon>Eukaryota</taxon>
        <taxon>Metazoa</taxon>
        <taxon>Spiralia</taxon>
        <taxon>Lophotrochozoa</taxon>
        <taxon>Mollusca</taxon>
        <taxon>Bivalvia</taxon>
        <taxon>Autobranchia</taxon>
        <taxon>Heteroconchia</taxon>
        <taxon>Palaeoheterodonta</taxon>
        <taxon>Unionida</taxon>
        <taxon>Unionoidea</taxon>
        <taxon>Unionidae</taxon>
        <taxon>Unioninae</taxon>
        <taxon>Sinanodonta</taxon>
    </lineage>
</organism>
<evidence type="ECO:0000259" key="15">
    <source>
        <dbReference type="PROSITE" id="PS50280"/>
    </source>
</evidence>
<accession>A0ABD3VVY4</accession>
<dbReference type="Pfam" id="PF17907">
    <property type="entry name" value="AWS"/>
    <property type="match status" value="1"/>
</dbReference>
<dbReference type="Pfam" id="PF00856">
    <property type="entry name" value="SET"/>
    <property type="match status" value="1"/>
</dbReference>
<feature type="compositionally biased region" description="Polar residues" evidence="13">
    <location>
        <begin position="424"/>
        <end position="434"/>
    </location>
</feature>
<evidence type="ECO:0000259" key="17">
    <source>
        <dbReference type="PROSITE" id="PS51215"/>
    </source>
</evidence>
<feature type="region of interest" description="Disordered" evidence="13">
    <location>
        <begin position="581"/>
        <end position="627"/>
    </location>
</feature>
<protein>
    <submittedName>
        <fullName evidence="18">Uncharacterized protein</fullName>
    </submittedName>
</protein>
<sequence>MDVYLLTIYATLEQEEAIRELFHRMNWDFKKKEDDGGIRGRITDTDIYAVPYKFISSNVPVGNVYIKRTSIAQLPSCECNPSAENPCSFESSCYNRLMWYECNSATCPSGKKCQNQNFQKKEYPPQEPFQTVNRGLGLRTLVDIKRGQFVNEYVGEIIDNELCLERISQAQQNKCTNFYMLALDKYRVIDARFKGNLSRFINHSCDPNLVTQKWHVNGEDRIGLFALKDIQAGSELTFNYNFDCLGNEKIPCKCRAVDCSGYLGDQPKPLRVSTAKKQSSAPFAAGQNASMQKNTVSYDEEEEGQEEAIDLSSSGKSQQTQPTDPWEVPEILVNITKSALKTLSNLRSNNNKTPAQTVGERVHEREVTQSAENQNEEKNDISLMGSSQNADPSADERCQKTIVHVTRSFEKTFVVTRERERDTTSVTEIESPETTGVLLTEPSQVNSTPVPGSSKLSDSSLATDSPMKPGKSPQQVSALESEILQWFAKLHTPTLEAASQVGISEELSNLIESHRSQAKSTPEALLEKFKTLANTTGNVLVQSHPFQPVVQFTALSTEEDAHPYDTPESCIGAMETCGETQPDETDLYKGIAPSYFSDSSSDSSNNSKSASLNEENQENIPQPLSPTVKVKFTKTKAVKGKASNQINRKRKTSTPIKCSPARKITRKSLDKSVSSPKHSVPLSRKQITTGGDEKGKKRKIQLAVRKVPKISSSKLMASRKSKMEAGKKLKTNILSSDKDSKENTSSETLVQALMNYSQSENKVTTTRYREGDYACSLCGLRFKTEKRYQKHKQLDKCLYECPYCYKVYNVSNYTNYKAHLRVHENNKPFKCDQCPKAFNWEADLKNHKIIHTGLRPYVCKVCLKCFTNPHYMKTHILNMHTGRPKAYLCDICGTGFKLKGNLLDHVRTVHATFRAFPCKQCGKAFKSKSHLIKHVSRHQPVTFPCGQCNKVFVEEKFLEKHKKKHKKAN</sequence>
<dbReference type="FunFam" id="3.30.160.60:FF:000512">
    <property type="entry name" value="zinc finger protein 197 isoform X1"/>
    <property type="match status" value="1"/>
</dbReference>
<feature type="region of interest" description="Disordered" evidence="13">
    <location>
        <begin position="639"/>
        <end position="701"/>
    </location>
</feature>
<feature type="compositionally biased region" description="Polar residues" evidence="13">
    <location>
        <begin position="344"/>
        <end position="356"/>
    </location>
</feature>
<dbReference type="EMBL" id="JBJQND010000010">
    <property type="protein sequence ID" value="KAL3865188.1"/>
    <property type="molecule type" value="Genomic_DNA"/>
</dbReference>
<dbReference type="Pfam" id="PF13912">
    <property type="entry name" value="zf-C2H2_6"/>
    <property type="match status" value="1"/>
</dbReference>
<proteinExistence type="predicted"/>
<evidence type="ECO:0000256" key="10">
    <source>
        <dbReference type="ARBA" id="ARBA00022833"/>
    </source>
</evidence>
<dbReference type="Pfam" id="PF00096">
    <property type="entry name" value="zf-C2H2"/>
    <property type="match status" value="2"/>
</dbReference>
<dbReference type="PROSITE" id="PS50868">
    <property type="entry name" value="POST_SET"/>
    <property type="match status" value="1"/>
</dbReference>
<dbReference type="InterPro" id="IPR001214">
    <property type="entry name" value="SET_dom"/>
</dbReference>
<evidence type="ECO:0000256" key="13">
    <source>
        <dbReference type="SAM" id="MobiDB-lite"/>
    </source>
</evidence>
<keyword evidence="19" id="KW-1185">Reference proteome</keyword>
<evidence type="ECO:0000256" key="1">
    <source>
        <dbReference type="ARBA" id="ARBA00004123"/>
    </source>
</evidence>
<keyword evidence="7" id="KW-0479">Metal-binding</keyword>
<dbReference type="PROSITE" id="PS50157">
    <property type="entry name" value="ZINC_FINGER_C2H2_2"/>
    <property type="match status" value="5"/>
</dbReference>
<dbReference type="PANTHER" id="PTHR22884">
    <property type="entry name" value="SET DOMAIN PROTEINS"/>
    <property type="match status" value="1"/>
</dbReference>
<dbReference type="PROSITE" id="PS50280">
    <property type="entry name" value="SET"/>
    <property type="match status" value="1"/>
</dbReference>
<keyword evidence="4" id="KW-0489">Methyltransferase</keyword>
<keyword evidence="9 12" id="KW-0863">Zinc-finger</keyword>
<feature type="domain" description="Post-SET" evidence="16">
    <location>
        <begin position="248"/>
        <end position="264"/>
    </location>
</feature>
<dbReference type="Gene3D" id="2.170.270.10">
    <property type="entry name" value="SET domain"/>
    <property type="match status" value="1"/>
</dbReference>
<evidence type="ECO:0000256" key="9">
    <source>
        <dbReference type="ARBA" id="ARBA00022771"/>
    </source>
</evidence>
<dbReference type="SMART" id="SM00317">
    <property type="entry name" value="SET"/>
    <property type="match status" value="1"/>
</dbReference>
<evidence type="ECO:0000313" key="19">
    <source>
        <dbReference type="Proteomes" id="UP001634394"/>
    </source>
</evidence>